<evidence type="ECO:0000256" key="7">
    <source>
        <dbReference type="ARBA" id="ARBA00022692"/>
    </source>
</evidence>
<comment type="function">
    <text evidence="1">May be involved in the folding of the extracellular lipase during its passage through the periplasm.</text>
</comment>
<dbReference type="GO" id="GO:0005886">
    <property type="term" value="C:plasma membrane"/>
    <property type="evidence" value="ECO:0007669"/>
    <property type="project" value="UniProtKB-SubCell"/>
</dbReference>
<keyword evidence="6" id="KW-0997">Cell inner membrane</keyword>
<keyword evidence="7 16" id="KW-0812">Transmembrane</keyword>
<evidence type="ECO:0000256" key="15">
    <source>
        <dbReference type="ARBA" id="ARBA00033028"/>
    </source>
</evidence>
<gene>
    <name evidence="17" type="ORF">DFR28_10292</name>
</gene>
<dbReference type="GO" id="GO:0006457">
    <property type="term" value="P:protein folding"/>
    <property type="evidence" value="ECO:0007669"/>
    <property type="project" value="InterPro"/>
</dbReference>
<evidence type="ECO:0000256" key="3">
    <source>
        <dbReference type="ARBA" id="ARBA00010358"/>
    </source>
</evidence>
<evidence type="ECO:0000256" key="5">
    <source>
        <dbReference type="ARBA" id="ARBA00022475"/>
    </source>
</evidence>
<keyword evidence="10" id="KW-0443">Lipid metabolism</keyword>
<keyword evidence="9 16" id="KW-1133">Transmembrane helix</keyword>
<keyword evidence="5" id="KW-1003">Cell membrane</keyword>
<evidence type="ECO:0000256" key="13">
    <source>
        <dbReference type="ARBA" id="ARBA00030948"/>
    </source>
</evidence>
<evidence type="ECO:0000256" key="10">
    <source>
        <dbReference type="ARBA" id="ARBA00023098"/>
    </source>
</evidence>
<evidence type="ECO:0000256" key="6">
    <source>
        <dbReference type="ARBA" id="ARBA00022519"/>
    </source>
</evidence>
<evidence type="ECO:0000256" key="9">
    <source>
        <dbReference type="ARBA" id="ARBA00022989"/>
    </source>
</evidence>
<comment type="similarity">
    <text evidence="3">Belongs to the lipase chaperone family.</text>
</comment>
<dbReference type="InterPro" id="IPR004961">
    <property type="entry name" value="Lipase_chaperone"/>
</dbReference>
<evidence type="ECO:0000256" key="16">
    <source>
        <dbReference type="SAM" id="Phobius"/>
    </source>
</evidence>
<evidence type="ECO:0000313" key="18">
    <source>
        <dbReference type="Proteomes" id="UP000253083"/>
    </source>
</evidence>
<dbReference type="GO" id="GO:0051082">
    <property type="term" value="F:unfolded protein binding"/>
    <property type="evidence" value="ECO:0007669"/>
    <property type="project" value="InterPro"/>
</dbReference>
<keyword evidence="8" id="KW-0442">Lipid degradation</keyword>
<comment type="subcellular location">
    <subcellularLocation>
        <location evidence="2">Cell inner membrane</location>
        <topology evidence="2">Single-pass membrane protein</topology>
        <orientation evidence="2">Periplasmic side</orientation>
    </subcellularLocation>
</comment>
<keyword evidence="12" id="KW-0143">Chaperone</keyword>
<reference evidence="17 18" key="1">
    <citation type="submission" date="2018-06" db="EMBL/GenBank/DDBJ databases">
        <title>Genomic Encyclopedia of Type Strains, Phase IV (KMG-IV): sequencing the most valuable type-strain genomes for metagenomic binning, comparative biology and taxonomic classification.</title>
        <authorList>
            <person name="Goeker M."/>
        </authorList>
    </citation>
    <scope>NUCLEOTIDE SEQUENCE [LARGE SCALE GENOMIC DNA]</scope>
    <source>
        <strain evidence="17 18">DSM 24032</strain>
    </source>
</reference>
<evidence type="ECO:0000256" key="4">
    <source>
        <dbReference type="ARBA" id="ARBA00019692"/>
    </source>
</evidence>
<dbReference type="GO" id="GO:0016042">
    <property type="term" value="P:lipid catabolic process"/>
    <property type="evidence" value="ECO:0007669"/>
    <property type="project" value="UniProtKB-KW"/>
</dbReference>
<organism evidence="17 18">
    <name type="scientific">Arenicella xantha</name>
    <dbReference type="NCBI Taxonomy" id="644221"/>
    <lineage>
        <taxon>Bacteria</taxon>
        <taxon>Pseudomonadati</taxon>
        <taxon>Pseudomonadota</taxon>
        <taxon>Gammaproteobacteria</taxon>
        <taxon>Arenicellales</taxon>
        <taxon>Arenicellaceae</taxon>
        <taxon>Arenicella</taxon>
    </lineage>
</organism>
<evidence type="ECO:0000256" key="2">
    <source>
        <dbReference type="ARBA" id="ARBA00004383"/>
    </source>
</evidence>
<evidence type="ECO:0000313" key="17">
    <source>
        <dbReference type="EMBL" id="RBP50681.1"/>
    </source>
</evidence>
<proteinExistence type="inferred from homology"/>
<keyword evidence="11 16" id="KW-0472">Membrane</keyword>
<evidence type="ECO:0000256" key="1">
    <source>
        <dbReference type="ARBA" id="ARBA00003280"/>
    </source>
</evidence>
<evidence type="ECO:0000256" key="8">
    <source>
        <dbReference type="ARBA" id="ARBA00022963"/>
    </source>
</evidence>
<dbReference type="Pfam" id="PF03280">
    <property type="entry name" value="Lipase_chap"/>
    <property type="match status" value="1"/>
</dbReference>
<evidence type="ECO:0000256" key="11">
    <source>
        <dbReference type="ARBA" id="ARBA00023136"/>
    </source>
</evidence>
<feature type="transmembrane region" description="Helical" evidence="16">
    <location>
        <begin position="6"/>
        <end position="23"/>
    </location>
</feature>
<accession>A0A395JJ18</accession>
<name>A0A395JJ18_9GAMM</name>
<dbReference type="InParanoid" id="A0A395JJ18"/>
<dbReference type="Proteomes" id="UP000253083">
    <property type="component" value="Unassembled WGS sequence"/>
</dbReference>
<dbReference type="AlphaFoldDB" id="A0A395JJ18"/>
<evidence type="ECO:0000256" key="14">
    <source>
        <dbReference type="ARBA" id="ARBA00031542"/>
    </source>
</evidence>
<dbReference type="RefSeq" id="WP_113953523.1">
    <property type="nucleotide sequence ID" value="NZ_QNRT01000002.1"/>
</dbReference>
<dbReference type="SUPFAM" id="SSF158855">
    <property type="entry name" value="Lipase chaperone-like"/>
    <property type="match status" value="1"/>
</dbReference>
<protein>
    <recommendedName>
        <fullName evidence="4">Lipase chaperone</fullName>
    </recommendedName>
    <alternativeName>
        <fullName evidence="15">Lipase foldase</fullName>
    </alternativeName>
    <alternativeName>
        <fullName evidence="13">Lipase helper protein</fullName>
    </alternativeName>
    <alternativeName>
        <fullName evidence="14">Lipase modulator</fullName>
    </alternativeName>
</protein>
<sequence length="240" mass="27778">MLTSTLRAGGFYLLIGIVCWLVAHHYRLHHSSFDSETRSASQAWLQPRTLDEKYPEPVGSYAGNIDFYAIEKLLWKVQINPSGALTLGPETAEILHSINRYLPDQMVPSDYRRLALLTAKIWPDTRSVEIAPLLRQYNHYRSAYRAGQSKLNSLLDGDKYRLLQTLDRTLEQQQQDFFGHEQASALFSQRNITTHYLNQRRLIQLDPSLTKAQKVTRLNTLRQEYQTTRLARDNSQKISD</sequence>
<evidence type="ECO:0000256" key="12">
    <source>
        <dbReference type="ARBA" id="ARBA00023186"/>
    </source>
</evidence>
<comment type="caution">
    <text evidence="17">The sequence shown here is derived from an EMBL/GenBank/DDBJ whole genome shotgun (WGS) entry which is preliminary data.</text>
</comment>
<dbReference type="EMBL" id="QNRT01000002">
    <property type="protein sequence ID" value="RBP50681.1"/>
    <property type="molecule type" value="Genomic_DNA"/>
</dbReference>
<keyword evidence="18" id="KW-1185">Reference proteome</keyword>